<dbReference type="RefSeq" id="WP_248361815.1">
    <property type="nucleotide sequence ID" value="NZ_AP025591.1"/>
</dbReference>
<dbReference type="Pfam" id="PF06723">
    <property type="entry name" value="MreB_Mbl"/>
    <property type="match status" value="1"/>
</dbReference>
<dbReference type="InterPro" id="IPR043129">
    <property type="entry name" value="ATPase_NBD"/>
</dbReference>
<comment type="subunit">
    <text evidence="6">Forms polymers.</text>
</comment>
<evidence type="ECO:0000313" key="8">
    <source>
        <dbReference type="Proteomes" id="UP001162891"/>
    </source>
</evidence>
<evidence type="ECO:0000313" key="7">
    <source>
        <dbReference type="EMBL" id="BDG03640.1"/>
    </source>
</evidence>
<dbReference type="HAMAP" id="MF_02207">
    <property type="entry name" value="MreB"/>
    <property type="match status" value="1"/>
</dbReference>
<evidence type="ECO:0000256" key="4">
    <source>
        <dbReference type="ARBA" id="ARBA00022960"/>
    </source>
</evidence>
<evidence type="ECO:0000256" key="1">
    <source>
        <dbReference type="ARBA" id="ARBA00022490"/>
    </source>
</evidence>
<comment type="similarity">
    <text evidence="5 6">Belongs to the FtsA/MreB family.</text>
</comment>
<comment type="function">
    <text evidence="6">Forms membrane-associated dynamic filaments that are essential for cell shape determination. Acts by regulating cell wall synthesis and cell elongation, and thus cell shape. A feedback loop between cell geometry and MreB localization may maintain elongated cell shape by targeting cell wall growth to regions of negative cell wall curvature.</text>
</comment>
<keyword evidence="3 6" id="KW-0067">ATP-binding</keyword>
<evidence type="ECO:0000256" key="3">
    <source>
        <dbReference type="ARBA" id="ARBA00022840"/>
    </source>
</evidence>
<keyword evidence="2 6" id="KW-0547">Nucleotide-binding</keyword>
<feature type="binding site" evidence="6">
    <location>
        <begin position="294"/>
        <end position="297"/>
    </location>
    <ligand>
        <name>ATP</name>
        <dbReference type="ChEBI" id="CHEBI:30616"/>
    </ligand>
</feature>
<proteinExistence type="inferred from homology"/>
<dbReference type="NCBIfam" id="NF010539">
    <property type="entry name" value="PRK13927.1"/>
    <property type="match status" value="1"/>
</dbReference>
<evidence type="ECO:0000256" key="5">
    <source>
        <dbReference type="ARBA" id="ARBA00023458"/>
    </source>
</evidence>
<name>A0ABM7WVW6_9BACT</name>
<keyword evidence="4 6" id="KW-0133">Cell shape</keyword>
<dbReference type="InterPro" id="IPR004753">
    <property type="entry name" value="MreB"/>
</dbReference>
<dbReference type="InterPro" id="IPR056546">
    <property type="entry name" value="MreB_MamK-like"/>
</dbReference>
<feature type="binding site" evidence="6">
    <location>
        <begin position="214"/>
        <end position="217"/>
    </location>
    <ligand>
        <name>ATP</name>
        <dbReference type="ChEBI" id="CHEBI:30616"/>
    </ligand>
</feature>
<dbReference type="SUPFAM" id="SSF53067">
    <property type="entry name" value="Actin-like ATPase domain"/>
    <property type="match status" value="2"/>
</dbReference>
<keyword evidence="1 6" id="KW-0963">Cytoplasm</keyword>
<dbReference type="Proteomes" id="UP001162891">
    <property type="component" value="Chromosome"/>
</dbReference>
<organism evidence="7 8">
    <name type="scientific">Anaeromyxobacter oryzae</name>
    <dbReference type="NCBI Taxonomy" id="2918170"/>
    <lineage>
        <taxon>Bacteria</taxon>
        <taxon>Pseudomonadati</taxon>
        <taxon>Myxococcota</taxon>
        <taxon>Myxococcia</taxon>
        <taxon>Myxococcales</taxon>
        <taxon>Cystobacterineae</taxon>
        <taxon>Anaeromyxobacteraceae</taxon>
        <taxon>Anaeromyxobacter</taxon>
    </lineage>
</organism>
<evidence type="ECO:0000256" key="6">
    <source>
        <dbReference type="HAMAP-Rule" id="MF_02207"/>
    </source>
</evidence>
<dbReference type="NCBIfam" id="TIGR00904">
    <property type="entry name" value="mreB"/>
    <property type="match status" value="1"/>
</dbReference>
<dbReference type="Gene3D" id="3.30.420.40">
    <property type="match status" value="2"/>
</dbReference>
<dbReference type="PANTHER" id="PTHR42749:SF1">
    <property type="entry name" value="CELL SHAPE-DETERMINING PROTEIN MREB"/>
    <property type="match status" value="1"/>
</dbReference>
<protein>
    <recommendedName>
        <fullName evidence="6">Cell shape-determining protein MreB</fullName>
    </recommendedName>
</protein>
<dbReference type="EMBL" id="AP025591">
    <property type="protein sequence ID" value="BDG03640.1"/>
    <property type="molecule type" value="Genomic_DNA"/>
</dbReference>
<keyword evidence="8" id="KW-1185">Reference proteome</keyword>
<dbReference type="PRINTS" id="PR01652">
    <property type="entry name" value="SHAPEPROTEIN"/>
</dbReference>
<evidence type="ECO:0000256" key="2">
    <source>
        <dbReference type="ARBA" id="ARBA00022741"/>
    </source>
</evidence>
<sequence length="345" mass="36608">MLNALHRFLSRDLAIDLGTANTLIYIRGMGIVSNEPSVVAVQQDARGGRKVLAVGKEAKEMLGRTPGNIVAIRPMREGVIADFEVTAAMLKYFIQSAHNRKSFVKPRIIIGIPSGITEVERRAVREAAESAGAREVYLIEQPMAAAIGAGLPITEPSGNMIVDIGGGTSDVAVISLGGIVYSRSVRVAGDKLDEAIVQHVKRKYNLLIGERTAELIKMGIGSAYPTDEELTMDVKGRDLVAGVPRTLTVTSTEIRDAIAEPVHGIVEAVKIALERTPPELAGDIADRGIVLAGGGALLKNLDVLLREETGLPVFLAEDPLSSVVIGAGRALEELDMLRQVTAAAA</sequence>
<comment type="subcellular location">
    <subcellularLocation>
        <location evidence="6">Cytoplasm</location>
    </subcellularLocation>
    <text evidence="6">Membrane-associated.</text>
</comment>
<reference evidence="8" key="1">
    <citation type="journal article" date="2022" name="Int. J. Syst. Evol. Microbiol.">
        <title>Anaeromyxobacter oryzae sp. nov., Anaeromyxobacter diazotrophicus sp. nov. and Anaeromyxobacter paludicola sp. nov., isolated from paddy soils.</title>
        <authorList>
            <person name="Itoh H."/>
            <person name="Xu Z."/>
            <person name="Mise K."/>
            <person name="Masuda Y."/>
            <person name="Ushijima N."/>
            <person name="Hayakawa C."/>
            <person name="Shiratori Y."/>
            <person name="Senoo K."/>
        </authorList>
    </citation>
    <scope>NUCLEOTIDE SEQUENCE [LARGE SCALE GENOMIC DNA]</scope>
    <source>
        <strain evidence="8">Red232</strain>
    </source>
</reference>
<dbReference type="PANTHER" id="PTHR42749">
    <property type="entry name" value="CELL SHAPE-DETERMINING PROTEIN MREB"/>
    <property type="match status" value="1"/>
</dbReference>
<feature type="binding site" evidence="6">
    <location>
        <begin position="166"/>
        <end position="168"/>
    </location>
    <ligand>
        <name>ATP</name>
        <dbReference type="ChEBI" id="CHEBI:30616"/>
    </ligand>
</feature>
<gene>
    <name evidence="7" type="primary">mreB-1_1</name>
    <name evidence="6" type="synonym">mreB</name>
    <name evidence="7" type="ORF">AMOR_26360</name>
</gene>
<accession>A0ABM7WVW6</accession>
<dbReference type="CDD" id="cd10225">
    <property type="entry name" value="ASKHA_NBD_MreB-like"/>
    <property type="match status" value="1"/>
</dbReference>
<feature type="binding site" evidence="6">
    <location>
        <begin position="19"/>
        <end position="21"/>
    </location>
    <ligand>
        <name>ATP</name>
        <dbReference type="ChEBI" id="CHEBI:30616"/>
    </ligand>
</feature>